<dbReference type="EMBL" id="LGTZ01000400">
    <property type="protein sequence ID" value="OJD25285.1"/>
    <property type="molecule type" value="Genomic_DNA"/>
</dbReference>
<dbReference type="Proteomes" id="UP000242791">
    <property type="component" value="Unassembled WGS sequence"/>
</dbReference>
<dbReference type="VEuPathDB" id="FungiDB:ACJ73_03341"/>
<evidence type="ECO:0000313" key="2">
    <source>
        <dbReference type="EMBL" id="OJD25285.1"/>
    </source>
</evidence>
<evidence type="ECO:0000313" key="3">
    <source>
        <dbReference type="Proteomes" id="UP000242791"/>
    </source>
</evidence>
<comment type="caution">
    <text evidence="2">The sequence shown here is derived from an EMBL/GenBank/DDBJ whole genome shotgun (WGS) entry which is preliminary data.</text>
</comment>
<dbReference type="AlphaFoldDB" id="A0A1J9RCB4"/>
<sequence>MGVSARAPKPQNTSSPRRQRRLSRKKWGLDLEYKFRELSCPQQSDFSMHLHCNVKNRYMEVAKVDFDRLPGEAIEWMFQDPRDNDLMDTERRGKAGDGSVLLKVYEVITEMPWESEWKGN</sequence>
<feature type="region of interest" description="Disordered" evidence="1">
    <location>
        <begin position="1"/>
        <end position="21"/>
    </location>
</feature>
<proteinExistence type="predicted"/>
<evidence type="ECO:0000256" key="1">
    <source>
        <dbReference type="SAM" id="MobiDB-lite"/>
    </source>
</evidence>
<dbReference type="OrthoDB" id="4186274at2759"/>
<keyword evidence="3" id="KW-1185">Reference proteome</keyword>
<name>A0A1J9RCB4_9EURO</name>
<organism evidence="2 3">
    <name type="scientific">Blastomyces percursus</name>
    <dbReference type="NCBI Taxonomy" id="1658174"/>
    <lineage>
        <taxon>Eukaryota</taxon>
        <taxon>Fungi</taxon>
        <taxon>Dikarya</taxon>
        <taxon>Ascomycota</taxon>
        <taxon>Pezizomycotina</taxon>
        <taxon>Eurotiomycetes</taxon>
        <taxon>Eurotiomycetidae</taxon>
        <taxon>Onygenales</taxon>
        <taxon>Ajellomycetaceae</taxon>
        <taxon>Blastomyces</taxon>
    </lineage>
</organism>
<protein>
    <submittedName>
        <fullName evidence="2">Uncharacterized protein</fullName>
    </submittedName>
</protein>
<gene>
    <name evidence="2" type="ORF">ACJ73_03341</name>
</gene>
<reference evidence="2 3" key="1">
    <citation type="submission" date="2015-08" db="EMBL/GenBank/DDBJ databases">
        <title>Emmonsia species relationships and genome sequence.</title>
        <authorList>
            <person name="Cuomo C.A."/>
            <person name="Schwartz I.S."/>
            <person name="Kenyon C."/>
            <person name="De Hoog G.S."/>
            <person name="Govender N.P."/>
            <person name="Botha A."/>
            <person name="Moreno L."/>
            <person name="De Vries M."/>
            <person name="Munoz J.F."/>
            <person name="Stielow J.B."/>
        </authorList>
    </citation>
    <scope>NUCLEOTIDE SEQUENCE [LARGE SCALE GENOMIC DNA]</scope>
    <source>
        <strain evidence="2 3">EI222</strain>
    </source>
</reference>
<accession>A0A1J9RCB4</accession>